<keyword evidence="5" id="KW-1185">Reference proteome</keyword>
<dbReference type="InterPro" id="IPR051091">
    <property type="entry name" value="O-Glucosyltr/Glycosyltrsf_90"/>
</dbReference>
<dbReference type="Proteomes" id="UP001172159">
    <property type="component" value="Unassembled WGS sequence"/>
</dbReference>
<feature type="signal peptide" evidence="2">
    <location>
        <begin position="1"/>
        <end position="23"/>
    </location>
</feature>
<feature type="compositionally biased region" description="Basic and acidic residues" evidence="1">
    <location>
        <begin position="37"/>
        <end position="46"/>
    </location>
</feature>
<gene>
    <name evidence="4" type="ORF">B0T21DRAFT_279618</name>
</gene>
<dbReference type="PANTHER" id="PTHR12203">
    <property type="entry name" value="KDEL LYS-ASP-GLU-LEU CONTAINING - RELATED"/>
    <property type="match status" value="1"/>
</dbReference>
<feature type="chain" id="PRO_5041305086" description="Glycosyl transferase CAP10 domain-containing protein" evidence="2">
    <location>
        <begin position="24"/>
        <end position="615"/>
    </location>
</feature>
<dbReference type="EMBL" id="JAUKTV010000001">
    <property type="protein sequence ID" value="KAK0748765.1"/>
    <property type="molecule type" value="Genomic_DNA"/>
</dbReference>
<keyword evidence="2" id="KW-0732">Signal</keyword>
<feature type="domain" description="Glycosyl transferase CAP10" evidence="3">
    <location>
        <begin position="311"/>
        <end position="604"/>
    </location>
</feature>
<dbReference type="AlphaFoldDB" id="A0AA40F014"/>
<feature type="region of interest" description="Disordered" evidence="1">
    <location>
        <begin position="29"/>
        <end position="75"/>
    </location>
</feature>
<accession>A0AA40F014</accession>
<comment type="caution">
    <text evidence="4">The sequence shown here is derived from an EMBL/GenBank/DDBJ whole genome shotgun (WGS) entry which is preliminary data.</text>
</comment>
<dbReference type="InterPro" id="IPR006598">
    <property type="entry name" value="CAP10"/>
</dbReference>
<dbReference type="Pfam" id="PF05686">
    <property type="entry name" value="Glyco_transf_90"/>
    <property type="match status" value="1"/>
</dbReference>
<sequence length="615" mass="70857">MRNRQIGVLGAFLFLVFCIYSLSRNPGGLPRPAPPKEPPKGDKPPEPPRIVVPITWTDDENTRDTKPQPAPSGSHPIWYLTNKAEQEFEEVKARQSRTLSEAVAEYRKRYGIPPPPNFDKWWDFAKERDVQLVDEFDTVMELITPFWGLKPSTIRARAREVIGFDDSLMGLQIRSGNISAMFKARTADWHQKGVTGMIEKFVEFLPDMDLPFNVNDESRVILPHEDLSRLVKTALEVNMPALKAEKDLRNSFTPKPTGLNYEGRFDEVKLTRFNTFAHQPTWTHSRISCPPDSPSRILEEEDQYDDRAKYSLGELGFVTNWTALSDICLTPSLQSTFGFFDRPNAYSVVHDLVPVFSPSKISSYSDLIFPSPWYYSGKVPYDPSVDPPWEEKINRLYWRGSTTGGFSRNGGWRRQHRQRVVKKFNAVDNANILTNVGSSDSPNWTVASVPRGDYKSLLDVYFSHVGQCDPGDCTAQREFFEIKKYAKQEDALRYRHVLDLDGNAFSGRFHAFLKSKSLVFKYAIFKEWHYEWLRPWAHYVPMSLKGEEWLELVRYFGEDGEGEGEGERIARQGAEWGNKVLRGEDMEVWFFRLLLEYGRVVDDDRERIGFAGRGR</sequence>
<evidence type="ECO:0000313" key="4">
    <source>
        <dbReference type="EMBL" id="KAK0748765.1"/>
    </source>
</evidence>
<dbReference type="PANTHER" id="PTHR12203:SF104">
    <property type="entry name" value="PROTEIN CAP1, PUTATIVE (AFU_ORTHOLOGUE AFUA_1G05595)-RELATED"/>
    <property type="match status" value="1"/>
</dbReference>
<proteinExistence type="predicted"/>
<evidence type="ECO:0000256" key="1">
    <source>
        <dbReference type="SAM" id="MobiDB-lite"/>
    </source>
</evidence>
<organism evidence="4 5">
    <name type="scientific">Apiosordaria backusii</name>
    <dbReference type="NCBI Taxonomy" id="314023"/>
    <lineage>
        <taxon>Eukaryota</taxon>
        <taxon>Fungi</taxon>
        <taxon>Dikarya</taxon>
        <taxon>Ascomycota</taxon>
        <taxon>Pezizomycotina</taxon>
        <taxon>Sordariomycetes</taxon>
        <taxon>Sordariomycetidae</taxon>
        <taxon>Sordariales</taxon>
        <taxon>Lasiosphaeriaceae</taxon>
        <taxon>Apiosordaria</taxon>
    </lineage>
</organism>
<name>A0AA40F014_9PEZI</name>
<reference evidence="4" key="1">
    <citation type="submission" date="2023-06" db="EMBL/GenBank/DDBJ databases">
        <title>Genome-scale phylogeny and comparative genomics of the fungal order Sordariales.</title>
        <authorList>
            <consortium name="Lawrence Berkeley National Laboratory"/>
            <person name="Hensen N."/>
            <person name="Bonometti L."/>
            <person name="Westerberg I."/>
            <person name="Brannstrom I.O."/>
            <person name="Guillou S."/>
            <person name="Cros-Aarteil S."/>
            <person name="Calhoun S."/>
            <person name="Haridas S."/>
            <person name="Kuo A."/>
            <person name="Mondo S."/>
            <person name="Pangilinan J."/>
            <person name="Riley R."/>
            <person name="Labutti K."/>
            <person name="Andreopoulos B."/>
            <person name="Lipzen A."/>
            <person name="Chen C."/>
            <person name="Yanf M."/>
            <person name="Daum C."/>
            <person name="Ng V."/>
            <person name="Clum A."/>
            <person name="Steindorff A."/>
            <person name="Ohm R."/>
            <person name="Martin F."/>
            <person name="Silar P."/>
            <person name="Natvig D."/>
            <person name="Lalanne C."/>
            <person name="Gautier V."/>
            <person name="Ament-Velasquez S.L."/>
            <person name="Kruys A."/>
            <person name="Hutchinson M.I."/>
            <person name="Powell A.J."/>
            <person name="Barry K."/>
            <person name="Miller A.N."/>
            <person name="Grigoriev I.V."/>
            <person name="Debuchy R."/>
            <person name="Gladieux P."/>
            <person name="Thoren M.H."/>
            <person name="Johannesson H."/>
        </authorList>
    </citation>
    <scope>NUCLEOTIDE SEQUENCE</scope>
    <source>
        <strain evidence="4">CBS 540.89</strain>
    </source>
</reference>
<evidence type="ECO:0000256" key="2">
    <source>
        <dbReference type="SAM" id="SignalP"/>
    </source>
</evidence>
<evidence type="ECO:0000313" key="5">
    <source>
        <dbReference type="Proteomes" id="UP001172159"/>
    </source>
</evidence>
<protein>
    <recommendedName>
        <fullName evidence="3">Glycosyl transferase CAP10 domain-containing protein</fullName>
    </recommendedName>
</protein>
<dbReference type="SMART" id="SM00672">
    <property type="entry name" value="CAP10"/>
    <property type="match status" value="1"/>
</dbReference>
<evidence type="ECO:0000259" key="3">
    <source>
        <dbReference type="SMART" id="SM00672"/>
    </source>
</evidence>